<dbReference type="PANTHER" id="PTHR21060:SF15">
    <property type="entry name" value="ACETATE KINASE-RELATED"/>
    <property type="match status" value="1"/>
</dbReference>
<evidence type="ECO:0008006" key="6">
    <source>
        <dbReference type="Google" id="ProtNLM"/>
    </source>
</evidence>
<dbReference type="GO" id="GO:0006083">
    <property type="term" value="P:acetate metabolic process"/>
    <property type="evidence" value="ECO:0007669"/>
    <property type="project" value="TreeGrafter"/>
</dbReference>
<dbReference type="EMBL" id="BART01027975">
    <property type="protein sequence ID" value="GAG99601.1"/>
    <property type="molecule type" value="Genomic_DNA"/>
</dbReference>
<proteinExistence type="predicted"/>
<evidence type="ECO:0000256" key="2">
    <source>
        <dbReference type="ARBA" id="ARBA00022741"/>
    </source>
</evidence>
<keyword evidence="2" id="KW-0547">Nucleotide-binding</keyword>
<reference evidence="5" key="1">
    <citation type="journal article" date="2014" name="Front. Microbiol.">
        <title>High frequency of phylogenetically diverse reductive dehalogenase-homologous genes in deep subseafloor sedimentary metagenomes.</title>
        <authorList>
            <person name="Kawai M."/>
            <person name="Futagami T."/>
            <person name="Toyoda A."/>
            <person name="Takaki Y."/>
            <person name="Nishi S."/>
            <person name="Hori S."/>
            <person name="Arai W."/>
            <person name="Tsubouchi T."/>
            <person name="Morono Y."/>
            <person name="Uchiyama I."/>
            <person name="Ito T."/>
            <person name="Fujiyama A."/>
            <person name="Inagaki F."/>
            <person name="Takami H."/>
        </authorList>
    </citation>
    <scope>NUCLEOTIDE SEQUENCE</scope>
    <source>
        <strain evidence="5">Expedition CK06-06</strain>
    </source>
</reference>
<keyword evidence="1" id="KW-0808">Transferase</keyword>
<dbReference type="GO" id="GO:0005524">
    <property type="term" value="F:ATP binding"/>
    <property type="evidence" value="ECO:0007669"/>
    <property type="project" value="UniProtKB-KW"/>
</dbReference>
<evidence type="ECO:0000256" key="1">
    <source>
        <dbReference type="ARBA" id="ARBA00022679"/>
    </source>
</evidence>
<dbReference type="PRINTS" id="PR00471">
    <property type="entry name" value="ACETATEKNASE"/>
</dbReference>
<dbReference type="Pfam" id="PF00871">
    <property type="entry name" value="Acetate_kinase"/>
    <property type="match status" value="1"/>
</dbReference>
<dbReference type="InterPro" id="IPR043129">
    <property type="entry name" value="ATPase_NBD"/>
</dbReference>
<evidence type="ECO:0000256" key="3">
    <source>
        <dbReference type="ARBA" id="ARBA00022777"/>
    </source>
</evidence>
<evidence type="ECO:0000313" key="5">
    <source>
        <dbReference type="EMBL" id="GAG99601.1"/>
    </source>
</evidence>
<organism evidence="5">
    <name type="scientific">marine sediment metagenome</name>
    <dbReference type="NCBI Taxonomy" id="412755"/>
    <lineage>
        <taxon>unclassified sequences</taxon>
        <taxon>metagenomes</taxon>
        <taxon>ecological metagenomes</taxon>
    </lineage>
</organism>
<keyword evidence="4" id="KW-0067">ATP-binding</keyword>
<protein>
    <recommendedName>
        <fullName evidence="6">Acetate kinase</fullName>
    </recommendedName>
</protein>
<dbReference type="SUPFAM" id="SSF53067">
    <property type="entry name" value="Actin-like ATPase domain"/>
    <property type="match status" value="1"/>
</dbReference>
<keyword evidence="3" id="KW-0418">Kinase</keyword>
<comment type="caution">
    <text evidence="5">The sequence shown here is derived from an EMBL/GenBank/DDBJ whole genome shotgun (WGS) entry which is preliminary data.</text>
</comment>
<dbReference type="GO" id="GO:0008776">
    <property type="term" value="F:acetate kinase activity"/>
    <property type="evidence" value="ECO:0007669"/>
    <property type="project" value="TreeGrafter"/>
</dbReference>
<evidence type="ECO:0000256" key="4">
    <source>
        <dbReference type="ARBA" id="ARBA00022840"/>
    </source>
</evidence>
<dbReference type="InterPro" id="IPR000890">
    <property type="entry name" value="Aliphatic_acid_kin_short-chain"/>
</dbReference>
<dbReference type="AlphaFoldDB" id="X1DT75"/>
<dbReference type="Gene3D" id="3.30.420.40">
    <property type="match status" value="1"/>
</dbReference>
<sequence>YIGNYSAILGHLDGLVFTAGIGEHDIEIRERCCEKLERLGIVFDPEKNRQEHEGPLQINKPESSVALFVIPTNEELEIAHQTRELLESKGFK</sequence>
<gene>
    <name evidence="5" type="ORF">S01H4_49457</name>
</gene>
<name>X1DT75_9ZZZZ</name>
<accession>X1DT75</accession>
<dbReference type="PANTHER" id="PTHR21060">
    <property type="entry name" value="ACETATE KINASE"/>
    <property type="match status" value="1"/>
</dbReference>
<feature type="non-terminal residue" evidence="5">
    <location>
        <position position="1"/>
    </location>
</feature>